<dbReference type="GO" id="GO:0015833">
    <property type="term" value="P:peptide transport"/>
    <property type="evidence" value="ECO:0007669"/>
    <property type="project" value="TreeGrafter"/>
</dbReference>
<dbReference type="GO" id="GO:1904680">
    <property type="term" value="F:peptide transmembrane transporter activity"/>
    <property type="evidence" value="ECO:0007669"/>
    <property type="project" value="TreeGrafter"/>
</dbReference>
<dbReference type="PANTHER" id="PTHR30290:SF62">
    <property type="entry name" value="OLIGOPEPTIDE ABC TRANSPORTER, PERIPLASMIC OLIGOPEPTIDE-BINDING PROTEIN"/>
    <property type="match status" value="1"/>
</dbReference>
<dbReference type="EMBL" id="VDUZ01000018">
    <property type="protein sequence ID" value="TXL74484.1"/>
    <property type="molecule type" value="Genomic_DNA"/>
</dbReference>
<dbReference type="Gene3D" id="3.10.105.10">
    <property type="entry name" value="Dipeptide-binding Protein, Domain 3"/>
    <property type="match status" value="1"/>
</dbReference>
<evidence type="ECO:0000313" key="5">
    <source>
        <dbReference type="Proteomes" id="UP000321638"/>
    </source>
</evidence>
<dbReference type="Gene3D" id="3.40.190.10">
    <property type="entry name" value="Periplasmic binding protein-like II"/>
    <property type="match status" value="1"/>
</dbReference>
<dbReference type="PANTHER" id="PTHR30290">
    <property type="entry name" value="PERIPLASMIC BINDING COMPONENT OF ABC TRANSPORTER"/>
    <property type="match status" value="1"/>
</dbReference>
<dbReference type="InterPro" id="IPR006311">
    <property type="entry name" value="TAT_signal"/>
</dbReference>
<protein>
    <submittedName>
        <fullName evidence="4">ABC transporter substrate-binding protein</fullName>
    </submittedName>
</protein>
<evidence type="ECO:0000259" key="3">
    <source>
        <dbReference type="Pfam" id="PF00496"/>
    </source>
</evidence>
<dbReference type="SUPFAM" id="SSF53850">
    <property type="entry name" value="Periplasmic binding protein-like II"/>
    <property type="match status" value="1"/>
</dbReference>
<dbReference type="InterPro" id="IPR000914">
    <property type="entry name" value="SBP_5_dom"/>
</dbReference>
<organism evidence="4 5">
    <name type="scientific">Vineibacter terrae</name>
    <dbReference type="NCBI Taxonomy" id="2586908"/>
    <lineage>
        <taxon>Bacteria</taxon>
        <taxon>Pseudomonadati</taxon>
        <taxon>Pseudomonadota</taxon>
        <taxon>Alphaproteobacteria</taxon>
        <taxon>Hyphomicrobiales</taxon>
        <taxon>Vineibacter</taxon>
    </lineage>
</organism>
<sequence length="644" mass="71520">MKRTVSRRQALIGLAAGMGTLAARDNALAQAGRYKEAPSLAEQVRAGKLPPVEARLPQNPLVVPVVERVGEYGGVWRRAFLGPADSNNYVRVVYDALFRFSPDGAKIEPKIAEGAEPSADFRTWTIKLRKGSRWSDGAPFTADDILFWYNDVLLNKELTPTLPGWIRNPDGSAAKVEKVDEAAVRFTYAAPATLFLTAVANQDGADRTFAMFLPAHYLKKFHPAHTPKADIDKAAQAAGFKTWTELFANRNAPPENPERPTMAAWAPVSRASDPVFTLRRNPYYVGVDTAGNQLPYLDEVRFTYFADAQALNLAAIAGNFDMQERHINMTNYPVLKEQEKTGKYRIIAWPTFGGADAVIAVNQTYAADPVMGKLMATRDFRIALSLAINREQIKESVFLGLGEPRQGVPAPWHPYFPGAEWAQKYTEFKRDEANKLLDGIGLTKKDAQGIRLLSNGKPAMIEISVVPAFAAWPDVALLVSKDWEAVGIKTIVQIRERALHFTMRDNNELMAEIWNEDTSAFPYTGNAKVDPRNAPILTMGPLWLRWYATSGKEGAEPPPEMKRIVEIVDKARTVGPDEQVKLSQELYRNWADNLYEIGTVGLTPMVQGVVVAGARFRNVPTTLGNDWPLRSPGNARTEQFFFAK</sequence>
<dbReference type="CDD" id="cd08500">
    <property type="entry name" value="PBP2_NikA_DppA_OppA_like_4"/>
    <property type="match status" value="1"/>
</dbReference>
<dbReference type="OrthoDB" id="9803988at2"/>
<dbReference type="PROSITE" id="PS51318">
    <property type="entry name" value="TAT"/>
    <property type="match status" value="1"/>
</dbReference>
<dbReference type="AlphaFoldDB" id="A0A5C8PKQ6"/>
<reference evidence="4 5" key="1">
    <citation type="submission" date="2019-06" db="EMBL/GenBank/DDBJ databases">
        <title>New taxonomy in bacterial strain CC-CFT640, isolated from vineyard.</title>
        <authorList>
            <person name="Lin S.-Y."/>
            <person name="Tsai C.-F."/>
            <person name="Young C.-C."/>
        </authorList>
    </citation>
    <scope>NUCLEOTIDE SEQUENCE [LARGE SCALE GENOMIC DNA]</scope>
    <source>
        <strain evidence="4 5">CC-CFT640</strain>
    </source>
</reference>
<comment type="subcellular location">
    <subcellularLocation>
        <location evidence="1">Periplasm</location>
    </subcellularLocation>
</comment>
<evidence type="ECO:0000256" key="1">
    <source>
        <dbReference type="ARBA" id="ARBA00004418"/>
    </source>
</evidence>
<name>A0A5C8PKQ6_9HYPH</name>
<dbReference type="Proteomes" id="UP000321638">
    <property type="component" value="Unassembled WGS sequence"/>
</dbReference>
<evidence type="ECO:0000313" key="4">
    <source>
        <dbReference type="EMBL" id="TXL74484.1"/>
    </source>
</evidence>
<evidence type="ECO:0000256" key="2">
    <source>
        <dbReference type="ARBA" id="ARBA00005695"/>
    </source>
</evidence>
<proteinExistence type="inferred from homology"/>
<gene>
    <name evidence="4" type="ORF">FHP25_17130</name>
</gene>
<keyword evidence="5" id="KW-1185">Reference proteome</keyword>
<comment type="caution">
    <text evidence="4">The sequence shown here is derived from an EMBL/GenBank/DDBJ whole genome shotgun (WGS) entry which is preliminary data.</text>
</comment>
<comment type="similarity">
    <text evidence="2">Belongs to the bacterial solute-binding protein 5 family.</text>
</comment>
<feature type="domain" description="Solute-binding protein family 5" evidence="3">
    <location>
        <begin position="106"/>
        <end position="498"/>
    </location>
</feature>
<accession>A0A5C8PKQ6</accession>
<dbReference type="Pfam" id="PF00496">
    <property type="entry name" value="SBP_bac_5"/>
    <property type="match status" value="1"/>
</dbReference>
<dbReference type="InterPro" id="IPR039424">
    <property type="entry name" value="SBP_5"/>
</dbReference>
<dbReference type="RefSeq" id="WP_147848164.1">
    <property type="nucleotide sequence ID" value="NZ_VDUZ01000018.1"/>
</dbReference>